<keyword evidence="1" id="KW-0805">Transcription regulation</keyword>
<keyword evidence="2 6" id="KW-0238">DNA-binding</keyword>
<name>A0A239I0D2_9BURK</name>
<gene>
    <name evidence="6" type="ORF">SAMN06265795_10821</name>
</gene>
<organism evidence="6 7">
    <name type="scientific">Noviherbaspirillum humi</name>
    <dbReference type="NCBI Taxonomy" id="1688639"/>
    <lineage>
        <taxon>Bacteria</taxon>
        <taxon>Pseudomonadati</taxon>
        <taxon>Pseudomonadota</taxon>
        <taxon>Betaproteobacteria</taxon>
        <taxon>Burkholderiales</taxon>
        <taxon>Oxalobacteraceae</taxon>
        <taxon>Noviherbaspirillum</taxon>
    </lineage>
</organism>
<dbReference type="PANTHER" id="PTHR42756:SF1">
    <property type="entry name" value="TRANSCRIPTIONAL REPRESSOR OF EMRAB OPERON"/>
    <property type="match status" value="1"/>
</dbReference>
<keyword evidence="7" id="KW-1185">Reference proteome</keyword>
<sequence length="176" mass="19235">MSASAKKIPQDSQPAGPDWRETLSSERLAHLVKLTYRGLSRALQLRLRKQSVLYGHWTLLRILWQTDGMTQRQLSEQAGVMEPTTFAALQAMEKLGYVSRQKIAGNGKQVRVFLTAKGAALRNLIVPAAEEVNQVALAGIPPEDLAATRRTLLAIMHNLGVDEAAVQAADLPDEAA</sequence>
<evidence type="ECO:0000256" key="3">
    <source>
        <dbReference type="ARBA" id="ARBA00023163"/>
    </source>
</evidence>
<dbReference type="InterPro" id="IPR036388">
    <property type="entry name" value="WH-like_DNA-bd_sf"/>
</dbReference>
<dbReference type="InterPro" id="IPR000835">
    <property type="entry name" value="HTH_MarR-typ"/>
</dbReference>
<protein>
    <submittedName>
        <fullName evidence="6">DNA-binding transcriptional regulator, MarR family</fullName>
    </submittedName>
</protein>
<evidence type="ECO:0000313" key="7">
    <source>
        <dbReference type="Proteomes" id="UP000198284"/>
    </source>
</evidence>
<evidence type="ECO:0000256" key="2">
    <source>
        <dbReference type="ARBA" id="ARBA00023125"/>
    </source>
</evidence>
<dbReference type="SUPFAM" id="SSF46785">
    <property type="entry name" value="Winged helix' DNA-binding domain"/>
    <property type="match status" value="1"/>
</dbReference>
<proteinExistence type="predicted"/>
<dbReference type="RefSeq" id="WP_089399799.1">
    <property type="nucleotide sequence ID" value="NZ_FZOT01000008.1"/>
</dbReference>
<evidence type="ECO:0000256" key="1">
    <source>
        <dbReference type="ARBA" id="ARBA00023015"/>
    </source>
</evidence>
<feature type="domain" description="HTH marR-type" evidence="5">
    <location>
        <begin position="25"/>
        <end position="157"/>
    </location>
</feature>
<dbReference type="InterPro" id="IPR036390">
    <property type="entry name" value="WH_DNA-bd_sf"/>
</dbReference>
<feature type="region of interest" description="Disordered" evidence="4">
    <location>
        <begin position="1"/>
        <end position="20"/>
    </location>
</feature>
<dbReference type="GO" id="GO:0003677">
    <property type="term" value="F:DNA binding"/>
    <property type="evidence" value="ECO:0007669"/>
    <property type="project" value="UniProtKB-KW"/>
</dbReference>
<dbReference type="AlphaFoldDB" id="A0A239I0D2"/>
<keyword evidence="3" id="KW-0804">Transcription</keyword>
<dbReference type="Gene3D" id="1.10.10.10">
    <property type="entry name" value="Winged helix-like DNA-binding domain superfamily/Winged helix DNA-binding domain"/>
    <property type="match status" value="1"/>
</dbReference>
<evidence type="ECO:0000259" key="5">
    <source>
        <dbReference type="PROSITE" id="PS50995"/>
    </source>
</evidence>
<dbReference type="Pfam" id="PF01047">
    <property type="entry name" value="MarR"/>
    <property type="match status" value="1"/>
</dbReference>
<evidence type="ECO:0000256" key="4">
    <source>
        <dbReference type="SAM" id="MobiDB-lite"/>
    </source>
</evidence>
<dbReference type="PANTHER" id="PTHR42756">
    <property type="entry name" value="TRANSCRIPTIONAL REGULATOR, MARR"/>
    <property type="match status" value="1"/>
</dbReference>
<dbReference type="Proteomes" id="UP000198284">
    <property type="component" value="Unassembled WGS sequence"/>
</dbReference>
<dbReference type="PROSITE" id="PS50995">
    <property type="entry name" value="HTH_MARR_2"/>
    <property type="match status" value="1"/>
</dbReference>
<accession>A0A239I0D2</accession>
<dbReference type="OrthoDB" id="8759079at2"/>
<dbReference type="GO" id="GO:0003700">
    <property type="term" value="F:DNA-binding transcription factor activity"/>
    <property type="evidence" value="ECO:0007669"/>
    <property type="project" value="InterPro"/>
</dbReference>
<evidence type="ECO:0000313" key="6">
    <source>
        <dbReference type="EMBL" id="SNS86483.1"/>
    </source>
</evidence>
<reference evidence="6 7" key="1">
    <citation type="submission" date="2017-06" db="EMBL/GenBank/DDBJ databases">
        <authorList>
            <person name="Kim H.J."/>
            <person name="Triplett B.A."/>
        </authorList>
    </citation>
    <scope>NUCLEOTIDE SEQUENCE [LARGE SCALE GENOMIC DNA]</scope>
    <source>
        <strain evidence="6 7">U15</strain>
    </source>
</reference>
<dbReference type="SMART" id="SM00347">
    <property type="entry name" value="HTH_MARR"/>
    <property type="match status" value="1"/>
</dbReference>
<dbReference type="EMBL" id="FZOT01000008">
    <property type="protein sequence ID" value="SNS86483.1"/>
    <property type="molecule type" value="Genomic_DNA"/>
</dbReference>